<protein>
    <recommendedName>
        <fullName evidence="6">Dendritic cell-specific transmembrane protein-like domain-containing protein</fullName>
    </recommendedName>
</protein>
<name>A0A4U5NDM0_STECR</name>
<dbReference type="PANTHER" id="PTHR21041:SF17">
    <property type="entry name" value="E3 UBIQUITIN-PROTEIN LIGASE DCST1"/>
    <property type="match status" value="1"/>
</dbReference>
<accession>A0A4U5NDM0</accession>
<evidence type="ECO:0000256" key="1">
    <source>
        <dbReference type="ARBA" id="ARBA00004141"/>
    </source>
</evidence>
<feature type="transmembrane region" description="Helical" evidence="5">
    <location>
        <begin position="404"/>
        <end position="427"/>
    </location>
</feature>
<dbReference type="EMBL" id="AZBU02000004">
    <property type="protein sequence ID" value="TKR80824.1"/>
    <property type="molecule type" value="Genomic_DNA"/>
</dbReference>
<comment type="caution">
    <text evidence="7">The sequence shown here is derived from an EMBL/GenBank/DDBJ whole genome shotgun (WGS) entry which is preliminary data.</text>
</comment>
<evidence type="ECO:0000256" key="5">
    <source>
        <dbReference type="SAM" id="Phobius"/>
    </source>
</evidence>
<dbReference type="Proteomes" id="UP000298663">
    <property type="component" value="Unassembled WGS sequence"/>
</dbReference>
<evidence type="ECO:0000313" key="8">
    <source>
        <dbReference type="Proteomes" id="UP000298663"/>
    </source>
</evidence>
<keyword evidence="8" id="KW-1185">Reference proteome</keyword>
<reference evidence="7 8" key="2">
    <citation type="journal article" date="2019" name="G3 (Bethesda)">
        <title>Hybrid Assembly of the Genome of the Entomopathogenic Nematode Steinernema carpocapsae Identifies the X-Chromosome.</title>
        <authorList>
            <person name="Serra L."/>
            <person name="Macchietto M."/>
            <person name="Macias-Munoz A."/>
            <person name="McGill C.J."/>
            <person name="Rodriguez I.M."/>
            <person name="Rodriguez B."/>
            <person name="Murad R."/>
            <person name="Mortazavi A."/>
        </authorList>
    </citation>
    <scope>NUCLEOTIDE SEQUENCE [LARGE SCALE GENOMIC DNA]</scope>
    <source>
        <strain evidence="7 8">ALL</strain>
    </source>
</reference>
<keyword evidence="4 5" id="KW-0472">Membrane</keyword>
<dbReference type="PANTHER" id="PTHR21041">
    <property type="entry name" value="DENDRITIC CELL-SPECIFIC TRANSMEMBRANE PROTEIN"/>
    <property type="match status" value="1"/>
</dbReference>
<evidence type="ECO:0000313" key="7">
    <source>
        <dbReference type="EMBL" id="TKR80824.1"/>
    </source>
</evidence>
<evidence type="ECO:0000256" key="4">
    <source>
        <dbReference type="ARBA" id="ARBA00023136"/>
    </source>
</evidence>
<evidence type="ECO:0000259" key="6">
    <source>
        <dbReference type="Pfam" id="PF07782"/>
    </source>
</evidence>
<comment type="subcellular location">
    <subcellularLocation>
        <location evidence="1">Membrane</location>
        <topology evidence="1">Multi-pass membrane protein</topology>
    </subcellularLocation>
</comment>
<proteinExistence type="predicted"/>
<dbReference type="OrthoDB" id="5985669at2759"/>
<reference evidence="7 8" key="1">
    <citation type="journal article" date="2015" name="Genome Biol.">
        <title>Comparative genomics of Steinernema reveals deeply conserved gene regulatory networks.</title>
        <authorList>
            <person name="Dillman A.R."/>
            <person name="Macchietto M."/>
            <person name="Porter C.F."/>
            <person name="Rogers A."/>
            <person name="Williams B."/>
            <person name="Antoshechkin I."/>
            <person name="Lee M.M."/>
            <person name="Goodwin Z."/>
            <person name="Lu X."/>
            <person name="Lewis E.E."/>
            <person name="Goodrich-Blair H."/>
            <person name="Stock S.P."/>
            <person name="Adams B.J."/>
            <person name="Sternberg P.W."/>
            <person name="Mortazavi A."/>
        </authorList>
    </citation>
    <scope>NUCLEOTIDE SEQUENCE [LARGE SCALE GENOMIC DNA]</scope>
    <source>
        <strain evidence="7 8">ALL</strain>
    </source>
</reference>
<organism evidence="7 8">
    <name type="scientific">Steinernema carpocapsae</name>
    <name type="common">Entomopathogenic nematode</name>
    <dbReference type="NCBI Taxonomy" id="34508"/>
    <lineage>
        <taxon>Eukaryota</taxon>
        <taxon>Metazoa</taxon>
        <taxon>Ecdysozoa</taxon>
        <taxon>Nematoda</taxon>
        <taxon>Chromadorea</taxon>
        <taxon>Rhabditida</taxon>
        <taxon>Tylenchina</taxon>
        <taxon>Panagrolaimomorpha</taxon>
        <taxon>Strongyloidoidea</taxon>
        <taxon>Steinernematidae</taxon>
        <taxon>Steinernema</taxon>
    </lineage>
</organism>
<keyword evidence="3 5" id="KW-1133">Transmembrane helix</keyword>
<keyword evidence="2 5" id="KW-0812">Transmembrane</keyword>
<dbReference type="STRING" id="34508.A0A4U5NDM0"/>
<dbReference type="Pfam" id="PF07782">
    <property type="entry name" value="DC_STAMP"/>
    <property type="match status" value="1"/>
</dbReference>
<dbReference type="GO" id="GO:0016020">
    <property type="term" value="C:membrane"/>
    <property type="evidence" value="ECO:0007669"/>
    <property type="project" value="UniProtKB-SubCell"/>
</dbReference>
<gene>
    <name evidence="7" type="ORF">L596_014828</name>
</gene>
<evidence type="ECO:0000256" key="3">
    <source>
        <dbReference type="ARBA" id="ARBA00022989"/>
    </source>
</evidence>
<dbReference type="InterPro" id="IPR012858">
    <property type="entry name" value="DC_STAMP-like"/>
</dbReference>
<feature type="domain" description="Dendritic cell-specific transmembrane protein-like" evidence="6">
    <location>
        <begin position="443"/>
        <end position="617"/>
    </location>
</feature>
<feature type="transmembrane region" description="Helical" evidence="5">
    <location>
        <begin position="110"/>
        <end position="133"/>
    </location>
</feature>
<dbReference type="InterPro" id="IPR051856">
    <property type="entry name" value="CSR-E3_Ligase_Protein"/>
</dbReference>
<sequence length="618" mass="71440">MRKPRRVIAKSWFASILRKIFVEPYREARRRAKGRSLFDDVIWYSGVYDYRYLRLLYNLPIGFGLAYLLYFFSWARLNFVEFSPFLTHIFAGTLVSMCGLSYAFSPAFRAAVICLVLMSLGTNGQAVFSVFVFDAIRDGPVRNTISNVEASIGLIICNLEIQNEVLQAWRSDRSFPRTPGDENDGCWFSWHFFRSAIQKSKKNVEGLEDNMADFMEHYGEDEQENERLDVVNDNYIVLRNRAYLQTGFPPRKDKQPHWTQYKSNLARDIARKIEQHCIELELTTMRKCESSFGGLVRWCRRLTLGYMDKWCTSFKPLALCRFDDQESTIMKTCMEPLVQKDANGKLIFGGQFEFDAEELGDVMQEIKEQLKLGLRHKILTPERIEAVELFDEVTAKLRIYISTIYSFLNTLKVIMSSLLLLLIYQLFVNCMGMLHNYMTNVDFNNCYLTQYFYYIDETRKRMGKTSLLPLTTVEMKRFALKKPLSGPTNAELTSSWFALIRWFGLAVLTTLFIFMDYIIHKILTSVTELTLGTTSSSGGVSSRIRVEGSGFIAHTIKELLQYNANTSDSGTVHNNKCLRQYPIKKLSTDTIRDSIVVPLVFMLVLQVCETSVRTLNRI</sequence>
<feature type="transmembrane region" description="Helical" evidence="5">
    <location>
        <begin position="55"/>
        <end position="73"/>
    </location>
</feature>
<feature type="transmembrane region" description="Helical" evidence="5">
    <location>
        <begin position="499"/>
        <end position="519"/>
    </location>
</feature>
<evidence type="ECO:0000256" key="2">
    <source>
        <dbReference type="ARBA" id="ARBA00022692"/>
    </source>
</evidence>
<dbReference type="AlphaFoldDB" id="A0A4U5NDM0"/>
<feature type="transmembrane region" description="Helical" evidence="5">
    <location>
        <begin position="85"/>
        <end position="104"/>
    </location>
</feature>